<dbReference type="Proteomes" id="UP000740557">
    <property type="component" value="Unassembled WGS sequence"/>
</dbReference>
<evidence type="ECO:0000313" key="1">
    <source>
        <dbReference type="EMBL" id="MCA9308473.1"/>
    </source>
</evidence>
<organism evidence="1 2">
    <name type="scientific">candidate division WWE3 bacterium</name>
    <dbReference type="NCBI Taxonomy" id="2053526"/>
    <lineage>
        <taxon>Bacteria</taxon>
        <taxon>Katanobacteria</taxon>
    </lineage>
</organism>
<reference evidence="1" key="1">
    <citation type="submission" date="2020-04" db="EMBL/GenBank/DDBJ databases">
        <authorList>
            <person name="Zhang T."/>
        </authorList>
    </citation>
    <scope>NUCLEOTIDE SEQUENCE</scope>
    <source>
        <strain evidence="1">HKST-UBA79</strain>
    </source>
</reference>
<evidence type="ECO:0000313" key="2">
    <source>
        <dbReference type="Proteomes" id="UP000740557"/>
    </source>
</evidence>
<accession>A0A955EDC5</accession>
<sequence length="98" mass="11158">MIQDKNIISQAGFSYKLPEHIASILIADTEVEEQFKELINTNLTVVCPKFTVGVWQGVATVEFNNETFVEAVKRTIEEFEQNLDVNSLPQDQLQLDDK</sequence>
<reference evidence="1" key="2">
    <citation type="journal article" date="2021" name="Microbiome">
        <title>Successional dynamics and alternative stable states in a saline activated sludge microbial community over 9 years.</title>
        <authorList>
            <person name="Wang Y."/>
            <person name="Ye J."/>
            <person name="Ju F."/>
            <person name="Liu L."/>
            <person name="Boyd J.A."/>
            <person name="Deng Y."/>
            <person name="Parks D.H."/>
            <person name="Jiang X."/>
            <person name="Yin X."/>
            <person name="Woodcroft B.J."/>
            <person name="Tyson G.W."/>
            <person name="Hugenholtz P."/>
            <person name="Polz M.F."/>
            <person name="Zhang T."/>
        </authorList>
    </citation>
    <scope>NUCLEOTIDE SEQUENCE</scope>
    <source>
        <strain evidence="1">HKST-UBA79</strain>
    </source>
</reference>
<gene>
    <name evidence="1" type="ORF">KC980_03095</name>
</gene>
<comment type="caution">
    <text evidence="1">The sequence shown here is derived from an EMBL/GenBank/DDBJ whole genome shotgun (WGS) entry which is preliminary data.</text>
</comment>
<dbReference type="AlphaFoldDB" id="A0A955EDC5"/>
<protein>
    <submittedName>
        <fullName evidence="1">Uncharacterized protein</fullName>
    </submittedName>
</protein>
<name>A0A955EDC5_UNCKA</name>
<proteinExistence type="predicted"/>
<dbReference type="EMBL" id="JAGQNX010000094">
    <property type="protein sequence ID" value="MCA9308473.1"/>
    <property type="molecule type" value="Genomic_DNA"/>
</dbReference>